<dbReference type="PANTHER" id="PTHR31339:SF9">
    <property type="entry name" value="PLASMIN AND FIBRONECTIN-BINDING PROTEIN A"/>
    <property type="match status" value="1"/>
</dbReference>
<evidence type="ECO:0000256" key="1">
    <source>
        <dbReference type="ARBA" id="ARBA00008834"/>
    </source>
</evidence>
<dbReference type="InterPro" id="IPR051801">
    <property type="entry name" value="GH28_Enzymes"/>
</dbReference>
<name>A0A1M7I7P4_9HYPH</name>
<dbReference type="Proteomes" id="UP000186002">
    <property type="component" value="Unassembled WGS sequence"/>
</dbReference>
<dbReference type="Pfam" id="PF00295">
    <property type="entry name" value="Glyco_hydro_28"/>
    <property type="match status" value="1"/>
</dbReference>
<evidence type="ECO:0000313" key="5">
    <source>
        <dbReference type="EMBL" id="SHM36553.1"/>
    </source>
</evidence>
<dbReference type="SUPFAM" id="SSF51126">
    <property type="entry name" value="Pectin lyase-like"/>
    <property type="match status" value="1"/>
</dbReference>
<evidence type="ECO:0000313" key="6">
    <source>
        <dbReference type="Proteomes" id="UP000186002"/>
    </source>
</evidence>
<proteinExistence type="inferred from homology"/>
<dbReference type="EMBL" id="FRBW01000002">
    <property type="protein sequence ID" value="SHM36553.1"/>
    <property type="molecule type" value="Genomic_DNA"/>
</dbReference>
<keyword evidence="2 4" id="KW-0378">Hydrolase</keyword>
<comment type="similarity">
    <text evidence="1 4">Belongs to the glycosyl hydrolase 28 family.</text>
</comment>
<evidence type="ECO:0000256" key="3">
    <source>
        <dbReference type="ARBA" id="ARBA00023295"/>
    </source>
</evidence>
<sequence>MPRQVNWRLSSQRGNVQLGETRTVMVCLHDLEPGTRYRFEAEGELLEFRTEPCAGAVRLDQFGASEDAEDNREAFARAIAAVLHGGTLIVPRGTWKTGPVQLKSAMTLYLEDGAVLAAIGERGGWPVLEAQDDDGKMLGSWEGLPARCYAGVVNAVGAQALSITGQGVIDGGGDRGDWWTWPKETREGARRPRLMHLIGCEEVLLLGVTICNSPSWTVHPQGCNRLIAAGLHISNPPDSPNTDGLDPESCTDVLIEGVRFSVGDDCIAIKSGKRTASQICHLAPTRGVTVRHCLMERGHGGVVLGSEMSGGIHDVLVEDCEMVDTDRGLRIKTRRGRGGTVSGVTFRRVDMDGVHAALTANAFYFCDPDGHDAWVQDRAPALVDVTTPEIRDILVEDVRLKNVSVAAGAFLGLPEAPITGIRVRDMSVTYAPDGQAGVPVMADGVRSMRHMPLVIENAELICETTGSGPQLEICEGVSS</sequence>
<gene>
    <name evidence="5" type="ORF">SAMN05444272_2453</name>
</gene>
<evidence type="ECO:0000256" key="2">
    <source>
        <dbReference type="ARBA" id="ARBA00022801"/>
    </source>
</evidence>
<dbReference type="STRING" id="735517.SAMN05444272_2453"/>
<dbReference type="PANTHER" id="PTHR31339">
    <property type="entry name" value="PECTIN LYASE-RELATED"/>
    <property type="match status" value="1"/>
</dbReference>
<dbReference type="InterPro" id="IPR011050">
    <property type="entry name" value="Pectin_lyase_fold/virulence"/>
</dbReference>
<keyword evidence="3 4" id="KW-0326">Glycosidase</keyword>
<protein>
    <submittedName>
        <fullName evidence="5">Polygalacturonase</fullName>
    </submittedName>
</protein>
<dbReference type="InterPro" id="IPR012334">
    <property type="entry name" value="Pectin_lyas_fold"/>
</dbReference>
<dbReference type="GO" id="GO:0004650">
    <property type="term" value="F:polygalacturonase activity"/>
    <property type="evidence" value="ECO:0007669"/>
    <property type="project" value="InterPro"/>
</dbReference>
<evidence type="ECO:0000256" key="4">
    <source>
        <dbReference type="RuleBase" id="RU361169"/>
    </source>
</evidence>
<dbReference type="Gene3D" id="2.160.20.10">
    <property type="entry name" value="Single-stranded right-handed beta-helix, Pectin lyase-like"/>
    <property type="match status" value="1"/>
</dbReference>
<keyword evidence="6" id="KW-1185">Reference proteome</keyword>
<dbReference type="InterPro" id="IPR000743">
    <property type="entry name" value="Glyco_hydro_28"/>
</dbReference>
<accession>A0A1M7I7P4</accession>
<dbReference type="GO" id="GO:0005975">
    <property type="term" value="P:carbohydrate metabolic process"/>
    <property type="evidence" value="ECO:0007669"/>
    <property type="project" value="InterPro"/>
</dbReference>
<dbReference type="PROSITE" id="PS00502">
    <property type="entry name" value="POLYGALACTURONASE"/>
    <property type="match status" value="1"/>
</dbReference>
<dbReference type="SMART" id="SM00710">
    <property type="entry name" value="PbH1"/>
    <property type="match status" value="6"/>
</dbReference>
<dbReference type="InterPro" id="IPR006626">
    <property type="entry name" value="PbH1"/>
</dbReference>
<reference evidence="5 6" key="1">
    <citation type="submission" date="2016-11" db="EMBL/GenBank/DDBJ databases">
        <authorList>
            <person name="Jaros S."/>
            <person name="Januszkiewicz K."/>
            <person name="Wedrychowicz H."/>
        </authorList>
    </citation>
    <scope>NUCLEOTIDE SEQUENCE [LARGE SCALE GENOMIC DNA]</scope>
    <source>
        <strain evidence="5 6">DSM 22153</strain>
    </source>
</reference>
<dbReference type="AlphaFoldDB" id="A0A1M7I7P4"/>
<organism evidence="5 6">
    <name type="scientific">Roseibium suaedae</name>
    <dbReference type="NCBI Taxonomy" id="735517"/>
    <lineage>
        <taxon>Bacteria</taxon>
        <taxon>Pseudomonadati</taxon>
        <taxon>Pseudomonadota</taxon>
        <taxon>Alphaproteobacteria</taxon>
        <taxon>Hyphomicrobiales</taxon>
        <taxon>Stappiaceae</taxon>
        <taxon>Roseibium</taxon>
    </lineage>
</organism>